<dbReference type="InterPro" id="IPR000504">
    <property type="entry name" value="RRM_dom"/>
</dbReference>
<dbReference type="PANTHER" id="PTHR48024:SF56">
    <property type="entry name" value="HETEROGENEOUS NUCLEAR RIBONUCLEOPROTEIN A0"/>
    <property type="match status" value="1"/>
</dbReference>
<dbReference type="InterPro" id="IPR019430">
    <property type="entry name" value="7TM_GPCR_serpentine_rcpt_Srx"/>
</dbReference>
<feature type="transmembrane region" description="Helical" evidence="3">
    <location>
        <begin position="99"/>
        <end position="121"/>
    </location>
</feature>
<accession>A0AA39I9K1</accession>
<dbReference type="GO" id="GO:0003723">
    <property type="term" value="F:RNA binding"/>
    <property type="evidence" value="ECO:0007669"/>
    <property type="project" value="UniProtKB-UniRule"/>
</dbReference>
<keyword evidence="6" id="KW-1185">Reference proteome</keyword>
<reference evidence="5" key="1">
    <citation type="submission" date="2023-06" db="EMBL/GenBank/DDBJ databases">
        <title>Genomic analysis of the entomopathogenic nematode Steinernema hermaphroditum.</title>
        <authorList>
            <person name="Schwarz E.M."/>
            <person name="Heppert J.K."/>
            <person name="Baniya A."/>
            <person name="Schwartz H.T."/>
            <person name="Tan C.-H."/>
            <person name="Antoshechkin I."/>
            <person name="Sternberg P.W."/>
            <person name="Goodrich-Blair H."/>
            <person name="Dillman A.R."/>
        </authorList>
    </citation>
    <scope>NUCLEOTIDE SEQUENCE</scope>
    <source>
        <strain evidence="5">PS9179</strain>
        <tissue evidence="5">Whole animal</tissue>
    </source>
</reference>
<protein>
    <recommendedName>
        <fullName evidence="4">RRM domain-containing protein</fullName>
    </recommendedName>
</protein>
<name>A0AA39I9K1_9BILA</name>
<feature type="transmembrane region" description="Helical" evidence="3">
    <location>
        <begin position="141"/>
        <end position="170"/>
    </location>
</feature>
<feature type="transmembrane region" description="Helical" evidence="3">
    <location>
        <begin position="58"/>
        <end position="79"/>
    </location>
</feature>
<dbReference type="Proteomes" id="UP001175271">
    <property type="component" value="Unassembled WGS sequence"/>
</dbReference>
<evidence type="ECO:0000256" key="1">
    <source>
        <dbReference type="ARBA" id="ARBA00022884"/>
    </source>
</evidence>
<dbReference type="Gene3D" id="3.30.70.330">
    <property type="match status" value="3"/>
</dbReference>
<feature type="transmembrane region" description="Helical" evidence="3">
    <location>
        <begin position="23"/>
        <end position="46"/>
    </location>
</feature>
<feature type="transmembrane region" description="Helical" evidence="3">
    <location>
        <begin position="227"/>
        <end position="248"/>
    </location>
</feature>
<dbReference type="Pfam" id="PF00076">
    <property type="entry name" value="RRM_1"/>
    <property type="match status" value="3"/>
</dbReference>
<dbReference type="SMART" id="SM00360">
    <property type="entry name" value="RRM"/>
    <property type="match status" value="3"/>
</dbReference>
<dbReference type="InterPro" id="IPR012677">
    <property type="entry name" value="Nucleotide-bd_a/b_plait_sf"/>
</dbReference>
<keyword evidence="1 2" id="KW-0694">RNA-binding</keyword>
<dbReference type="InterPro" id="IPR035979">
    <property type="entry name" value="RBD_domain_sf"/>
</dbReference>
<comment type="caution">
    <text evidence="5">The sequence shown here is derived from an EMBL/GenBank/DDBJ whole genome shotgun (WGS) entry which is preliminary data.</text>
</comment>
<organism evidence="5 6">
    <name type="scientific">Steinernema hermaphroditum</name>
    <dbReference type="NCBI Taxonomy" id="289476"/>
    <lineage>
        <taxon>Eukaryota</taxon>
        <taxon>Metazoa</taxon>
        <taxon>Ecdysozoa</taxon>
        <taxon>Nematoda</taxon>
        <taxon>Chromadorea</taxon>
        <taxon>Rhabditida</taxon>
        <taxon>Tylenchina</taxon>
        <taxon>Panagrolaimomorpha</taxon>
        <taxon>Strongyloidoidea</taxon>
        <taxon>Steinernematidae</taxon>
        <taxon>Steinernema</taxon>
    </lineage>
</organism>
<dbReference type="PROSITE" id="PS50102">
    <property type="entry name" value="RRM"/>
    <property type="match status" value="3"/>
</dbReference>
<dbReference type="PANTHER" id="PTHR48024">
    <property type="entry name" value="GEO13361P1-RELATED"/>
    <property type="match status" value="1"/>
</dbReference>
<dbReference type="InterPro" id="IPR050886">
    <property type="entry name" value="RNA-binding_reg"/>
</dbReference>
<keyword evidence="3" id="KW-0812">Transmembrane</keyword>
<dbReference type="Pfam" id="PF10328">
    <property type="entry name" value="7TM_GPCR_Srx"/>
    <property type="match status" value="1"/>
</dbReference>
<proteinExistence type="predicted"/>
<feature type="transmembrane region" description="Helical" evidence="3">
    <location>
        <begin position="745"/>
        <end position="764"/>
    </location>
</feature>
<feature type="transmembrane region" description="Helical" evidence="3">
    <location>
        <begin position="622"/>
        <end position="641"/>
    </location>
</feature>
<keyword evidence="3" id="KW-1133">Transmembrane helix</keyword>
<evidence type="ECO:0000313" key="6">
    <source>
        <dbReference type="Proteomes" id="UP001175271"/>
    </source>
</evidence>
<feature type="transmembrane region" description="Helical" evidence="3">
    <location>
        <begin position="190"/>
        <end position="215"/>
    </location>
</feature>
<feature type="domain" description="RRM" evidence="4">
    <location>
        <begin position="504"/>
        <end position="584"/>
    </location>
</feature>
<dbReference type="SUPFAM" id="SSF81321">
    <property type="entry name" value="Family A G protein-coupled receptor-like"/>
    <property type="match status" value="1"/>
</dbReference>
<keyword evidence="3" id="KW-0472">Membrane</keyword>
<feature type="domain" description="RRM" evidence="4">
    <location>
        <begin position="415"/>
        <end position="495"/>
    </location>
</feature>
<dbReference type="AlphaFoldDB" id="A0AA39I9K1"/>
<feature type="domain" description="RRM" evidence="4">
    <location>
        <begin position="315"/>
        <end position="395"/>
    </location>
</feature>
<sequence length="899" mass="98722">MNSASTSIAVDGLPEEGRSTGQVITVVSTIVLIGLIGLGMNGLCLYHSMQKPYNHTAFGLFLASKAFSNNVGILIFIFWSLPLTINPDLVHEFPPTVAYHIGITSQAMDASGTFFHLLIAINRSLRLLPLPKLKPKFAHHIHVAGVAVVFGMLVGAAYVLNILAGSVVLYDPIAFQWKVLPPTTFFSNSITYYFFVINVLSFIFDVITLVMLHRASLTVRQSYNKNFFYLLFCQHILYLFDATFIAYVNTSSVLGNYFLQFFLWQCCYAFDGMSSLSLEAAQTCQPSPSGEPPETAAVQVPEKPSNSSLNTWSSRNLFVSNLAYNVTTRSLERYFSTFGKIQSIRLPRQDASEKNRGFAFITFVNNASAEAVLKHEGDGRHDIDGRWAKVTRSTHRSSEAPEKSKERLMPEKVSRDLFVGNLAYAVTGDTLIKYFSAFGEVESARVPQDGPFSTNRGFGFITFVDLEGATAALKHQCDAQHKIEGRTAYIRVCNPQEQMIDRPVKFFVSPLRSHTTSGALRKYFEKFGEITDAYVVYEKVNGKTRSRRMGYVTFDDPEVAEELRDWRRMHVVDGSRVRIEIYNHEKEVAKLLVQCVLSVLRVSDLMLVLISTCVIFQDMARLSTLAIFLGIIALIAAAAAVPKSKPDSFLAKNCVQGALCYNSGHCDGAQCQPDYWSTGGCDAFKCSEWRKCQGDKDCGGLKHGCDKKIGKCQCRKAFKLNGFSSHVAAALTECDGTTWEDMVRLTTVAIFCTIIALIAAASVVPSSESTEIKAAAESFGNFMGGIISSLKKAIKAKAKNCRTDAPCYGSSDCGGADCLGWSVGTCDVLKCIEWSKCDGDEDCGGLKGACNKRRSQCACFKAYTTNGFSSFLTAAITRCNNATEAVCAGLPCGQGTCFC</sequence>
<evidence type="ECO:0000259" key="4">
    <source>
        <dbReference type="PROSITE" id="PS50102"/>
    </source>
</evidence>
<gene>
    <name evidence="5" type="ORF">QR680_014621</name>
</gene>
<dbReference type="EMBL" id="JAUCMV010000002">
    <property type="protein sequence ID" value="KAK0420336.1"/>
    <property type="molecule type" value="Genomic_DNA"/>
</dbReference>
<evidence type="ECO:0000256" key="3">
    <source>
        <dbReference type="SAM" id="Phobius"/>
    </source>
</evidence>
<evidence type="ECO:0000256" key="2">
    <source>
        <dbReference type="PROSITE-ProRule" id="PRU00176"/>
    </source>
</evidence>
<dbReference type="SUPFAM" id="SSF54928">
    <property type="entry name" value="RNA-binding domain, RBD"/>
    <property type="match status" value="3"/>
</dbReference>
<dbReference type="CDD" id="cd00590">
    <property type="entry name" value="RRM_SF"/>
    <property type="match status" value="1"/>
</dbReference>
<evidence type="ECO:0000313" key="5">
    <source>
        <dbReference type="EMBL" id="KAK0420336.1"/>
    </source>
</evidence>